<dbReference type="Pfam" id="PF14022">
    <property type="entry name" value="DUF4238"/>
    <property type="match status" value="1"/>
</dbReference>
<dbReference type="Proteomes" id="UP000190834">
    <property type="component" value="Unassembled WGS sequence"/>
</dbReference>
<dbReference type="RefSeq" id="WP_078926607.1">
    <property type="nucleotide sequence ID" value="NZ_FUXB01000010.1"/>
</dbReference>
<gene>
    <name evidence="1" type="ORF">SAMN02745782_02239</name>
</gene>
<evidence type="ECO:0000313" key="1">
    <source>
        <dbReference type="EMBL" id="SKA05578.1"/>
    </source>
</evidence>
<protein>
    <recommendedName>
        <fullName evidence="3">DUF4238 domain-containing protein</fullName>
    </recommendedName>
</protein>
<dbReference type="InterPro" id="IPR025332">
    <property type="entry name" value="DUF4238"/>
</dbReference>
<dbReference type="STRING" id="1123491.SAMN02745782_02239"/>
<proteinExistence type="predicted"/>
<evidence type="ECO:0008006" key="3">
    <source>
        <dbReference type="Google" id="ProtNLM"/>
    </source>
</evidence>
<sequence length="340" mass="39627">MQVSLPKHLQIKKEHHYVWAHYLRNWSNSKKVWFVTAKGKVIHESTKLVAKEKFFYKVQHLTNDHIACLKAVAALSSPETEQEHLRLLQEFLTLQRLEQFVEEYGKTSIEVQQEIKAAKENWLENKYTALEERAKPVISKLAKGRLSVLDNENHFIHFCHFLGHQFARTKSFRSTANVITNRLPKKHDNQQYLAKISTECRWFSNYLIGENFGASLYQSNHFDNYCMLTNHTEEPFITSDQPVINVHESLTDEIKQVSINECDLYYPLSPKYALIISSSNKYPNGTLKVNLTMVQKLNTKLAKKAHIHIFSSQESVVKRYAKFVGERDQQSQNQELPDFG</sequence>
<accession>A0A1T4QQP4</accession>
<keyword evidence="2" id="KW-1185">Reference proteome</keyword>
<reference evidence="2" key="1">
    <citation type="submission" date="2017-02" db="EMBL/GenBank/DDBJ databases">
        <authorList>
            <person name="Varghese N."/>
            <person name="Submissions S."/>
        </authorList>
    </citation>
    <scope>NUCLEOTIDE SEQUENCE [LARGE SCALE GENOMIC DNA]</scope>
    <source>
        <strain evidence="2">DSM 19608</strain>
    </source>
</reference>
<dbReference type="EMBL" id="FUXB01000010">
    <property type="protein sequence ID" value="SKA05578.1"/>
    <property type="molecule type" value="Genomic_DNA"/>
</dbReference>
<dbReference type="AlphaFoldDB" id="A0A1T4QQP4"/>
<dbReference type="OrthoDB" id="7556813at2"/>
<dbReference type="GeneID" id="70584449"/>
<organism evidence="1 2">
    <name type="scientific">Vibrio cincinnatiensis DSM 19608</name>
    <dbReference type="NCBI Taxonomy" id="1123491"/>
    <lineage>
        <taxon>Bacteria</taxon>
        <taxon>Pseudomonadati</taxon>
        <taxon>Pseudomonadota</taxon>
        <taxon>Gammaproteobacteria</taxon>
        <taxon>Vibrionales</taxon>
        <taxon>Vibrionaceae</taxon>
        <taxon>Vibrio</taxon>
    </lineage>
</organism>
<name>A0A1T4QQP4_VIBCI</name>
<evidence type="ECO:0000313" key="2">
    <source>
        <dbReference type="Proteomes" id="UP000190834"/>
    </source>
</evidence>